<organism evidence="2 3">
    <name type="scientific">Orchesella dallaii</name>
    <dbReference type="NCBI Taxonomy" id="48710"/>
    <lineage>
        <taxon>Eukaryota</taxon>
        <taxon>Metazoa</taxon>
        <taxon>Ecdysozoa</taxon>
        <taxon>Arthropoda</taxon>
        <taxon>Hexapoda</taxon>
        <taxon>Collembola</taxon>
        <taxon>Entomobryomorpha</taxon>
        <taxon>Entomobryoidea</taxon>
        <taxon>Orchesellidae</taxon>
        <taxon>Orchesellinae</taxon>
        <taxon>Orchesella</taxon>
    </lineage>
</organism>
<keyword evidence="3" id="KW-1185">Reference proteome</keyword>
<evidence type="ECO:0000313" key="3">
    <source>
        <dbReference type="Proteomes" id="UP001642540"/>
    </source>
</evidence>
<name>A0ABP1QCI6_9HEXA</name>
<dbReference type="EMBL" id="CAXLJM020000024">
    <property type="protein sequence ID" value="CAL8090690.1"/>
    <property type="molecule type" value="Genomic_DNA"/>
</dbReference>
<proteinExistence type="predicted"/>
<sequence>MFSCKFDPEANKVTNAYGGFDPNEKGLVQYPKPTNKTGLTTRSQRPSTGYPGTGSGPKSPVKQVFSNPILDPVTRHYRRFIQDPNLWNPTKEDEDQRGSPDLFNIGMGKDDVCQLKQEIMPSICRRHKAERATSAFPRMQTPIDPVHWKSDLFDTQMEKYYLRNIMNEDPYRRFLSDHAESTTPHKYCSEYKQNFSGNPVVSSSGRILGLGRPIDLTETCEWRRNRTMKLRDVIFTHEKEPLEAHLDYKDPKRYNPWPRLEMSYAQMLEGNYRPRPASGVEYSVTTLLPAVSPYSKQWII</sequence>
<reference evidence="2 3" key="1">
    <citation type="submission" date="2024-08" db="EMBL/GenBank/DDBJ databases">
        <authorList>
            <person name="Cucini C."/>
            <person name="Frati F."/>
        </authorList>
    </citation>
    <scope>NUCLEOTIDE SEQUENCE [LARGE SCALE GENOMIC DNA]</scope>
</reference>
<protein>
    <submittedName>
        <fullName evidence="2">Uncharacterized protein</fullName>
    </submittedName>
</protein>
<evidence type="ECO:0000256" key="1">
    <source>
        <dbReference type="SAM" id="MobiDB-lite"/>
    </source>
</evidence>
<feature type="compositionally biased region" description="Low complexity" evidence="1">
    <location>
        <begin position="46"/>
        <end position="60"/>
    </location>
</feature>
<evidence type="ECO:0000313" key="2">
    <source>
        <dbReference type="EMBL" id="CAL8090690.1"/>
    </source>
</evidence>
<comment type="caution">
    <text evidence="2">The sequence shown here is derived from an EMBL/GenBank/DDBJ whole genome shotgun (WGS) entry which is preliminary data.</text>
</comment>
<accession>A0ABP1QCI6</accession>
<feature type="region of interest" description="Disordered" evidence="1">
    <location>
        <begin position="17"/>
        <end position="65"/>
    </location>
</feature>
<gene>
    <name evidence="2" type="ORF">ODALV1_LOCUS7727</name>
</gene>
<dbReference type="Proteomes" id="UP001642540">
    <property type="component" value="Unassembled WGS sequence"/>
</dbReference>
<feature type="compositionally biased region" description="Polar residues" evidence="1">
    <location>
        <begin position="32"/>
        <end position="45"/>
    </location>
</feature>